<dbReference type="PROSITE" id="PS50188">
    <property type="entry name" value="B302_SPRY"/>
    <property type="match status" value="1"/>
</dbReference>
<dbReference type="InterPro" id="IPR050504">
    <property type="entry name" value="IgSF_BTN/MOG"/>
</dbReference>
<gene>
    <name evidence="14 16" type="primary">Btn2a2</name>
</gene>
<dbReference type="Ensembl" id="ENSRNOT00000113371.2">
    <property type="protein sequence ID" value="ENSRNOP00000094515.2"/>
    <property type="gene ID" value="ENSRNOG00000038877.7"/>
</dbReference>
<name>A0A8I6AKY7_RAT</name>
<sequence length="555" mass="62862">MEPATSLHSCPLASLLFFLVLSLLALLSAQFTVIGPAEPILAMVGENITLHCHLTPERNAEDMEVRWFRWRFSPAVLVYRGHQERPEEQMVPYQGRTTFMSTDISKGRVALIIHNVTTYDNGIYYCYFQEGRSYDQATIRLRVASLGSEPLIQMKTLEDGSILLKCTSGGWYPEPRAVWRDPYDEVVPALEEEYTADREGLFRVTMTIIIRDCCVRNMTCSINNTLLSQETASVILIPEQNTCSKSRVRRKALQEPGTECWGPVQGGTCREPFVRSLALWMVATAVILPIVMVILLTSGSICLVKKHHRKKSILSAEKEAKYEEKETARQLQEELQWRQTLLHAADVVLDPDTAHPELFLSADQRSVRRGPSRQSVSDNPERFDCRPCVLGRDSFSSGKHYWEVEVENVMVWAIGVCKDSVERKGEALLVPQNGFWTLEMFGSQYRALSSPEKIIPLKERLHRVAVFLDCEGGDISFYNMRDRSHIYTCPPVTFTGPLRPFFRLGSDDSPLFICPAFTGAQGVTIPEGGLFLYRTRPISQSLVRKPESSAQHYLV</sequence>
<dbReference type="GO" id="GO:0001818">
    <property type="term" value="P:negative regulation of cytokine production"/>
    <property type="evidence" value="ECO:0007669"/>
    <property type="project" value="Ensembl"/>
</dbReference>
<keyword evidence="4 11" id="KW-0732">Signal</keyword>
<evidence type="ECO:0000256" key="6">
    <source>
        <dbReference type="ARBA" id="ARBA00023136"/>
    </source>
</evidence>
<dbReference type="InterPro" id="IPR003879">
    <property type="entry name" value="Butyrophylin_SPRY"/>
</dbReference>
<proteinExistence type="inferred from homology"/>
<dbReference type="InterPro" id="IPR037958">
    <property type="entry name" value="SPRY/PRY_BTN1/2"/>
</dbReference>
<comment type="subcellular location">
    <subcellularLocation>
        <location evidence="1">Membrane</location>
        <topology evidence="1">Single-pass type I membrane protein</topology>
    </subcellularLocation>
</comment>
<keyword evidence="5 10" id="KW-1133">Transmembrane helix</keyword>
<keyword evidence="3 10" id="KW-0812">Transmembrane</keyword>
<reference evidence="14" key="1">
    <citation type="submission" date="2024-01" db="EMBL/GenBank/DDBJ databases">
        <title>GRCr8: a new rat reference genome assembly contstructed from accurate long reads and long range scaffolding.</title>
        <authorList>
            <person name="Doris P.A."/>
            <person name="Kalbfleisch T."/>
            <person name="Li K."/>
            <person name="Howe K."/>
            <person name="Wood J."/>
        </authorList>
    </citation>
    <scope>NUCLEOTIDE SEQUENCE [LARGE SCALE GENOMIC DNA]</scope>
    <source>
        <strain evidence="14">Brown Norway</strain>
    </source>
</reference>
<dbReference type="GO" id="GO:0000082">
    <property type="term" value="P:G1/S transition of mitotic cell cycle"/>
    <property type="evidence" value="ECO:0007669"/>
    <property type="project" value="Ensembl"/>
</dbReference>
<evidence type="ECO:0000259" key="12">
    <source>
        <dbReference type="PROSITE" id="PS50188"/>
    </source>
</evidence>
<dbReference type="SUPFAM" id="SSF49899">
    <property type="entry name" value="Concanavalin A-like lectins/glucanases"/>
    <property type="match status" value="1"/>
</dbReference>
<dbReference type="CDD" id="cd05713">
    <property type="entry name" value="IgV_MOG_like"/>
    <property type="match status" value="1"/>
</dbReference>
<dbReference type="PRINTS" id="PR01407">
    <property type="entry name" value="BUTYPHLNCDUF"/>
</dbReference>
<dbReference type="SMART" id="SM00406">
    <property type="entry name" value="IGv"/>
    <property type="match status" value="1"/>
</dbReference>
<dbReference type="Gene3D" id="2.60.120.920">
    <property type="match status" value="1"/>
</dbReference>
<keyword evidence="7" id="KW-1015">Disulfide bond</keyword>
<dbReference type="GO" id="GO:0016020">
    <property type="term" value="C:membrane"/>
    <property type="evidence" value="ECO:0007669"/>
    <property type="project" value="UniProtKB-SubCell"/>
</dbReference>
<dbReference type="Pfam" id="PF07686">
    <property type="entry name" value="V-set"/>
    <property type="match status" value="1"/>
</dbReference>
<evidence type="ECO:0000256" key="9">
    <source>
        <dbReference type="ARBA" id="ARBA00023319"/>
    </source>
</evidence>
<dbReference type="RefSeq" id="XP_063132510.1">
    <property type="nucleotide sequence ID" value="XM_063276440.1"/>
</dbReference>
<dbReference type="CDD" id="cd15819">
    <property type="entry name" value="SPRY_PRY_BTN1_2"/>
    <property type="match status" value="1"/>
</dbReference>
<dbReference type="SUPFAM" id="SSF48726">
    <property type="entry name" value="Immunoglobulin"/>
    <property type="match status" value="2"/>
</dbReference>
<dbReference type="InterPro" id="IPR001870">
    <property type="entry name" value="B30.2/SPRY"/>
</dbReference>
<keyword evidence="6 10" id="KW-0472">Membrane</keyword>
<dbReference type="GO" id="GO:0051898">
    <property type="term" value="P:negative regulation of phosphatidylinositol 3-kinase/protein kinase B signal transduction"/>
    <property type="evidence" value="ECO:0007669"/>
    <property type="project" value="Ensembl"/>
</dbReference>
<dbReference type="Pfam" id="PF13765">
    <property type="entry name" value="PRY"/>
    <property type="match status" value="1"/>
</dbReference>
<dbReference type="GO" id="GO:0070373">
    <property type="term" value="P:negative regulation of ERK1 and ERK2 cascade"/>
    <property type="evidence" value="ECO:0007669"/>
    <property type="project" value="Ensembl"/>
</dbReference>
<dbReference type="PROSITE" id="PS50835">
    <property type="entry name" value="IG_LIKE"/>
    <property type="match status" value="1"/>
</dbReference>
<dbReference type="PANTHER" id="PTHR24100">
    <property type="entry name" value="BUTYROPHILIN"/>
    <property type="match status" value="1"/>
</dbReference>
<dbReference type="AlphaFoldDB" id="A0A8I6AKY7"/>
<evidence type="ECO:0000313" key="15">
    <source>
        <dbReference type="Proteomes" id="UP000002494"/>
    </source>
</evidence>
<dbReference type="SMART" id="SM00589">
    <property type="entry name" value="PRY"/>
    <property type="match status" value="1"/>
</dbReference>
<dbReference type="InterPro" id="IPR007110">
    <property type="entry name" value="Ig-like_dom"/>
</dbReference>
<evidence type="ECO:0000256" key="4">
    <source>
        <dbReference type="ARBA" id="ARBA00022729"/>
    </source>
</evidence>
<dbReference type="InterPro" id="IPR013106">
    <property type="entry name" value="Ig_V-set"/>
</dbReference>
<evidence type="ECO:0000256" key="10">
    <source>
        <dbReference type="SAM" id="Phobius"/>
    </source>
</evidence>
<dbReference type="InterPro" id="IPR003599">
    <property type="entry name" value="Ig_sub"/>
</dbReference>
<keyword evidence="8" id="KW-0325">Glycoprotein</keyword>
<evidence type="ECO:0000313" key="16">
    <source>
        <dbReference type="RGD" id="1306973"/>
    </source>
</evidence>
<evidence type="ECO:0000256" key="11">
    <source>
        <dbReference type="SAM" id="SignalP"/>
    </source>
</evidence>
<feature type="domain" description="B30.2/SPRY" evidence="12">
    <location>
        <begin position="327"/>
        <end position="520"/>
    </location>
</feature>
<evidence type="ECO:0000259" key="13">
    <source>
        <dbReference type="PROSITE" id="PS50835"/>
    </source>
</evidence>
<feature type="signal peptide" evidence="11">
    <location>
        <begin position="1"/>
        <end position="29"/>
    </location>
</feature>
<dbReference type="GO" id="GO:0043491">
    <property type="term" value="P:phosphatidylinositol 3-kinase/protein kinase B signal transduction"/>
    <property type="evidence" value="ECO:0007669"/>
    <property type="project" value="Ensembl"/>
</dbReference>
<keyword evidence="9" id="KW-0393">Immunoglobulin domain</keyword>
<dbReference type="PANTHER" id="PTHR24100:SF139">
    <property type="entry name" value="BUTYROPHILIN SUBFAMILY 2 MEMBER A2"/>
    <property type="match status" value="1"/>
</dbReference>
<keyword evidence="15" id="KW-1185">Reference proteome</keyword>
<dbReference type="GeneID" id="306957"/>
<evidence type="ECO:0000256" key="3">
    <source>
        <dbReference type="ARBA" id="ARBA00022692"/>
    </source>
</evidence>
<accession>A0A8I6AKY7</accession>
<reference evidence="14" key="3">
    <citation type="submission" date="2025-09" db="UniProtKB">
        <authorList>
            <consortium name="Ensembl"/>
        </authorList>
    </citation>
    <scope>IDENTIFICATION</scope>
    <source>
        <strain evidence="14">Brown Norway</strain>
    </source>
</reference>
<dbReference type="Pfam" id="PF22705">
    <property type="entry name" value="C2-set_3"/>
    <property type="match status" value="1"/>
</dbReference>
<reference evidence="14" key="2">
    <citation type="submission" date="2025-08" db="UniProtKB">
        <authorList>
            <consortium name="Ensembl"/>
        </authorList>
    </citation>
    <scope>IDENTIFICATION</scope>
    <source>
        <strain evidence="14">Brown Norway</strain>
    </source>
</reference>
<evidence type="ECO:0000256" key="1">
    <source>
        <dbReference type="ARBA" id="ARBA00004479"/>
    </source>
</evidence>
<dbReference type="AGR" id="RGD:1306973"/>
<dbReference type="RGD" id="1306973">
    <property type="gene designation" value="Btn2a2"/>
</dbReference>
<evidence type="ECO:0000256" key="2">
    <source>
        <dbReference type="ARBA" id="ARBA00007591"/>
    </source>
</evidence>
<dbReference type="GO" id="GO:2000134">
    <property type="term" value="P:negative regulation of G1/S transition of mitotic cell cycle"/>
    <property type="evidence" value="ECO:0007669"/>
    <property type="project" value="Ensembl"/>
</dbReference>
<dbReference type="SMART" id="SM00409">
    <property type="entry name" value="IG"/>
    <property type="match status" value="1"/>
</dbReference>
<dbReference type="InterPro" id="IPR003877">
    <property type="entry name" value="SPRY_dom"/>
</dbReference>
<evidence type="ECO:0000256" key="5">
    <source>
        <dbReference type="ARBA" id="ARBA00022989"/>
    </source>
</evidence>
<dbReference type="InterPro" id="IPR013783">
    <property type="entry name" value="Ig-like_fold"/>
</dbReference>
<dbReference type="GeneTree" id="ENSGT00940000158017"/>
<evidence type="ECO:0000256" key="7">
    <source>
        <dbReference type="ARBA" id="ARBA00023157"/>
    </source>
</evidence>
<evidence type="ECO:0000313" key="14">
    <source>
        <dbReference type="Ensembl" id="ENSRNOP00000094515.2"/>
    </source>
</evidence>
<dbReference type="Gene3D" id="2.60.40.10">
    <property type="entry name" value="Immunoglobulins"/>
    <property type="match status" value="2"/>
</dbReference>
<evidence type="ECO:0000256" key="8">
    <source>
        <dbReference type="ARBA" id="ARBA00023180"/>
    </source>
</evidence>
<comment type="similarity">
    <text evidence="2">Belongs to the immunoglobulin superfamily. BTN/MOG family.</text>
</comment>
<dbReference type="GO" id="GO:0050860">
    <property type="term" value="P:negative regulation of T cell receptor signaling pathway"/>
    <property type="evidence" value="ECO:0007669"/>
    <property type="project" value="Ensembl"/>
</dbReference>
<dbReference type="GO" id="GO:0070371">
    <property type="term" value="P:ERK1 and ERK2 cascade"/>
    <property type="evidence" value="ECO:0007669"/>
    <property type="project" value="Ensembl"/>
</dbReference>
<dbReference type="SMART" id="SM00449">
    <property type="entry name" value="SPRY"/>
    <property type="match status" value="1"/>
</dbReference>
<feature type="chain" id="PRO_5045978705" evidence="11">
    <location>
        <begin position="30"/>
        <end position="555"/>
    </location>
</feature>
<dbReference type="InterPro" id="IPR036179">
    <property type="entry name" value="Ig-like_dom_sf"/>
</dbReference>
<dbReference type="Pfam" id="PF00622">
    <property type="entry name" value="SPRY"/>
    <property type="match status" value="1"/>
</dbReference>
<dbReference type="Proteomes" id="UP000002494">
    <property type="component" value="Chromosome 17"/>
</dbReference>
<feature type="transmembrane region" description="Helical" evidence="10">
    <location>
        <begin position="277"/>
        <end position="304"/>
    </location>
</feature>
<dbReference type="GO" id="GO:0009986">
    <property type="term" value="C:cell surface"/>
    <property type="evidence" value="ECO:0007669"/>
    <property type="project" value="Ensembl"/>
</dbReference>
<dbReference type="GO" id="GO:0046007">
    <property type="term" value="P:negative regulation of activated T cell proliferation"/>
    <property type="evidence" value="ECO:0007669"/>
    <property type="project" value="Ensembl"/>
</dbReference>
<dbReference type="GO" id="GO:0045591">
    <property type="term" value="P:positive regulation of regulatory T cell differentiation"/>
    <property type="evidence" value="ECO:0007669"/>
    <property type="project" value="Ensembl"/>
</dbReference>
<dbReference type="InterPro" id="IPR006574">
    <property type="entry name" value="PRY"/>
</dbReference>
<dbReference type="InterPro" id="IPR013320">
    <property type="entry name" value="ConA-like_dom_sf"/>
</dbReference>
<feature type="domain" description="Ig-like" evidence="13">
    <location>
        <begin position="11"/>
        <end position="140"/>
    </location>
</feature>
<dbReference type="InterPro" id="IPR053896">
    <property type="entry name" value="BTN3A2-like_Ig-C"/>
</dbReference>
<organism evidence="14 15">
    <name type="scientific">Rattus norvegicus</name>
    <name type="common">Rat</name>
    <dbReference type="NCBI Taxonomy" id="10116"/>
    <lineage>
        <taxon>Eukaryota</taxon>
        <taxon>Metazoa</taxon>
        <taxon>Chordata</taxon>
        <taxon>Craniata</taxon>
        <taxon>Vertebrata</taxon>
        <taxon>Euteleostomi</taxon>
        <taxon>Mammalia</taxon>
        <taxon>Eutheria</taxon>
        <taxon>Euarchontoglires</taxon>
        <taxon>Glires</taxon>
        <taxon>Rodentia</taxon>
        <taxon>Myomorpha</taxon>
        <taxon>Muroidea</taxon>
        <taxon>Muridae</taxon>
        <taxon>Murinae</taxon>
        <taxon>Rattus</taxon>
    </lineage>
</organism>
<dbReference type="InterPro" id="IPR043136">
    <property type="entry name" value="B30.2/SPRY_sf"/>
</dbReference>
<protein>
    <submittedName>
        <fullName evidence="14">Butyrophilin, subfamily 2, member A2</fullName>
    </submittedName>
</protein>